<evidence type="ECO:0000313" key="3">
    <source>
        <dbReference type="Proteomes" id="UP001458880"/>
    </source>
</evidence>
<feature type="region of interest" description="Disordered" evidence="1">
    <location>
        <begin position="1"/>
        <end position="67"/>
    </location>
</feature>
<evidence type="ECO:0000313" key="2">
    <source>
        <dbReference type="EMBL" id="KAK9660647.1"/>
    </source>
</evidence>
<name>A0AAW1GB52_POPJA</name>
<accession>A0AAW1GB52</accession>
<sequence length="67" mass="7348">EVPSRGSDPPDQTTPWDSGTNPKSGIAEMWERTTPDQTTPWDSGTNPKSGIAEMWERTNPVPHQGIS</sequence>
<feature type="non-terminal residue" evidence="2">
    <location>
        <position position="1"/>
    </location>
</feature>
<gene>
    <name evidence="2" type="ORF">QE152_g41460</name>
</gene>
<evidence type="ECO:0000256" key="1">
    <source>
        <dbReference type="SAM" id="MobiDB-lite"/>
    </source>
</evidence>
<keyword evidence="3" id="KW-1185">Reference proteome</keyword>
<dbReference type="Proteomes" id="UP001458880">
    <property type="component" value="Unassembled WGS sequence"/>
</dbReference>
<dbReference type="EMBL" id="JASPKY010004038">
    <property type="protein sequence ID" value="KAK9660647.1"/>
    <property type="molecule type" value="Genomic_DNA"/>
</dbReference>
<comment type="caution">
    <text evidence="2">The sequence shown here is derived from an EMBL/GenBank/DDBJ whole genome shotgun (WGS) entry which is preliminary data.</text>
</comment>
<feature type="compositionally biased region" description="Polar residues" evidence="1">
    <location>
        <begin position="10"/>
        <end position="23"/>
    </location>
</feature>
<reference evidence="2 3" key="1">
    <citation type="journal article" date="2024" name="BMC Genomics">
        <title>De novo assembly and annotation of Popillia japonica's genome with initial clues to its potential as an invasive pest.</title>
        <authorList>
            <person name="Cucini C."/>
            <person name="Boschi S."/>
            <person name="Funari R."/>
            <person name="Cardaioli E."/>
            <person name="Iannotti N."/>
            <person name="Marturano G."/>
            <person name="Paoli F."/>
            <person name="Bruttini M."/>
            <person name="Carapelli A."/>
            <person name="Frati F."/>
            <person name="Nardi F."/>
        </authorList>
    </citation>
    <scope>NUCLEOTIDE SEQUENCE [LARGE SCALE GENOMIC DNA]</scope>
    <source>
        <strain evidence="2">DMR45628</strain>
    </source>
</reference>
<dbReference type="AlphaFoldDB" id="A0AAW1GB52"/>
<feature type="compositionally biased region" description="Polar residues" evidence="1">
    <location>
        <begin position="35"/>
        <end position="48"/>
    </location>
</feature>
<proteinExistence type="predicted"/>
<protein>
    <submittedName>
        <fullName evidence="2">Uncharacterized protein</fullName>
    </submittedName>
</protein>
<organism evidence="2 3">
    <name type="scientific">Popillia japonica</name>
    <name type="common">Japanese beetle</name>
    <dbReference type="NCBI Taxonomy" id="7064"/>
    <lineage>
        <taxon>Eukaryota</taxon>
        <taxon>Metazoa</taxon>
        <taxon>Ecdysozoa</taxon>
        <taxon>Arthropoda</taxon>
        <taxon>Hexapoda</taxon>
        <taxon>Insecta</taxon>
        <taxon>Pterygota</taxon>
        <taxon>Neoptera</taxon>
        <taxon>Endopterygota</taxon>
        <taxon>Coleoptera</taxon>
        <taxon>Polyphaga</taxon>
        <taxon>Scarabaeiformia</taxon>
        <taxon>Scarabaeidae</taxon>
        <taxon>Rutelinae</taxon>
        <taxon>Popillia</taxon>
    </lineage>
</organism>